<dbReference type="SUPFAM" id="SSF54637">
    <property type="entry name" value="Thioesterase/thiol ester dehydrase-isomerase"/>
    <property type="match status" value="1"/>
</dbReference>
<evidence type="ECO:0000256" key="5">
    <source>
        <dbReference type="ARBA" id="ARBA00038894"/>
    </source>
</evidence>
<dbReference type="EC" id="3.1.2.20" evidence="5"/>
<dbReference type="AlphaFoldDB" id="A0A840NBJ8"/>
<dbReference type="RefSeq" id="WP_347340010.1">
    <property type="nucleotide sequence ID" value="NZ_JACHIJ010000011.1"/>
</dbReference>
<comment type="catalytic activity">
    <reaction evidence="2">
        <text>a fatty acyl-CoA + H2O = a fatty acid + CoA + H(+)</text>
        <dbReference type="Rhea" id="RHEA:16781"/>
        <dbReference type="ChEBI" id="CHEBI:15377"/>
        <dbReference type="ChEBI" id="CHEBI:15378"/>
        <dbReference type="ChEBI" id="CHEBI:28868"/>
        <dbReference type="ChEBI" id="CHEBI:57287"/>
        <dbReference type="ChEBI" id="CHEBI:77636"/>
        <dbReference type="EC" id="3.1.2.20"/>
    </reaction>
</comment>
<comment type="similarity">
    <text evidence="4">Belongs to the YigI thioesterase family.</text>
</comment>
<evidence type="ECO:0000256" key="3">
    <source>
        <dbReference type="ARBA" id="ARBA00036002"/>
    </source>
</evidence>
<reference evidence="9 10" key="1">
    <citation type="submission" date="2020-08" db="EMBL/GenBank/DDBJ databases">
        <title>Genomic Encyclopedia of Type Strains, Phase IV (KMG-IV): sequencing the most valuable type-strain genomes for metagenomic binning, comparative biology and taxonomic classification.</title>
        <authorList>
            <person name="Goeker M."/>
        </authorList>
    </citation>
    <scope>NUCLEOTIDE SEQUENCE [LARGE SCALE GENOMIC DNA]</scope>
    <source>
        <strain evidence="9 10">DSM 17498</strain>
    </source>
</reference>
<evidence type="ECO:0000313" key="9">
    <source>
        <dbReference type="EMBL" id="MBB5055128.1"/>
    </source>
</evidence>
<evidence type="ECO:0000256" key="2">
    <source>
        <dbReference type="ARBA" id="ARBA00035880"/>
    </source>
</evidence>
<dbReference type="PANTHER" id="PTHR43240">
    <property type="entry name" value="1,4-DIHYDROXY-2-NAPHTHOYL-COA THIOESTERASE 1"/>
    <property type="match status" value="1"/>
</dbReference>
<gene>
    <name evidence="9" type="ORF">HNQ36_005139</name>
</gene>
<dbReference type="InterPro" id="IPR029069">
    <property type="entry name" value="HotDog_dom_sf"/>
</dbReference>
<protein>
    <recommendedName>
        <fullName evidence="6">Medium/long-chain acyl-CoA thioesterase YigI</fullName>
        <ecNumber evidence="5">3.1.2.20</ecNumber>
    </recommendedName>
</protein>
<organism evidence="9 10">
    <name type="scientific">Afipia massiliensis</name>
    <dbReference type="NCBI Taxonomy" id="211460"/>
    <lineage>
        <taxon>Bacteria</taxon>
        <taxon>Pseudomonadati</taxon>
        <taxon>Pseudomonadota</taxon>
        <taxon>Alphaproteobacteria</taxon>
        <taxon>Hyphomicrobiales</taxon>
        <taxon>Nitrobacteraceae</taxon>
        <taxon>Afipia</taxon>
    </lineage>
</organism>
<sequence>MTSILAKDKESEVIASFARQGLLRMIGAELTGLTPGRCTIAVPFSEEVGQQQGFFHGGIIGAIADTAGGYAALTLLPVGSEVLTLEFKINFLRPAAGDRLSAEGMVLRAGRSVCVTRVDIFAERDGQRALCAALQQSMMRAPDPSESLS</sequence>
<dbReference type="InterPro" id="IPR006683">
    <property type="entry name" value="Thioestr_dom"/>
</dbReference>
<comment type="catalytic activity">
    <reaction evidence="7">
        <text>a medium-chain fatty acyl-CoA + H2O = a medium-chain fatty acid + CoA + H(+)</text>
        <dbReference type="Rhea" id="RHEA:68184"/>
        <dbReference type="ChEBI" id="CHEBI:15377"/>
        <dbReference type="ChEBI" id="CHEBI:15378"/>
        <dbReference type="ChEBI" id="CHEBI:57287"/>
        <dbReference type="ChEBI" id="CHEBI:59558"/>
        <dbReference type="ChEBI" id="CHEBI:90546"/>
    </reaction>
</comment>
<proteinExistence type="inferred from homology"/>
<accession>A0A840NBJ8</accession>
<keyword evidence="1" id="KW-0378">Hydrolase</keyword>
<dbReference type="InterPro" id="IPR003736">
    <property type="entry name" value="PAAI_dom"/>
</dbReference>
<evidence type="ECO:0000256" key="7">
    <source>
        <dbReference type="ARBA" id="ARBA00048062"/>
    </source>
</evidence>
<dbReference type="EMBL" id="JACHIJ010000011">
    <property type="protein sequence ID" value="MBB5055128.1"/>
    <property type="molecule type" value="Genomic_DNA"/>
</dbReference>
<evidence type="ECO:0000256" key="6">
    <source>
        <dbReference type="ARBA" id="ARBA00040062"/>
    </source>
</evidence>
<evidence type="ECO:0000256" key="4">
    <source>
        <dbReference type="ARBA" id="ARBA00038381"/>
    </source>
</evidence>
<evidence type="ECO:0000259" key="8">
    <source>
        <dbReference type="Pfam" id="PF03061"/>
    </source>
</evidence>
<dbReference type="Pfam" id="PF03061">
    <property type="entry name" value="4HBT"/>
    <property type="match status" value="1"/>
</dbReference>
<evidence type="ECO:0000256" key="1">
    <source>
        <dbReference type="ARBA" id="ARBA00022801"/>
    </source>
</evidence>
<evidence type="ECO:0000313" key="10">
    <source>
        <dbReference type="Proteomes" id="UP000521227"/>
    </source>
</evidence>
<dbReference type="CDD" id="cd03443">
    <property type="entry name" value="PaaI_thioesterase"/>
    <property type="match status" value="1"/>
</dbReference>
<feature type="domain" description="Thioesterase" evidence="8">
    <location>
        <begin position="52"/>
        <end position="127"/>
    </location>
</feature>
<dbReference type="NCBIfam" id="TIGR00369">
    <property type="entry name" value="unchar_dom_1"/>
    <property type="match status" value="1"/>
</dbReference>
<dbReference type="GO" id="GO:0047617">
    <property type="term" value="F:fatty acyl-CoA hydrolase activity"/>
    <property type="evidence" value="ECO:0007669"/>
    <property type="project" value="UniProtKB-EC"/>
</dbReference>
<name>A0A840NBJ8_9BRAD</name>
<dbReference type="Proteomes" id="UP000521227">
    <property type="component" value="Unassembled WGS sequence"/>
</dbReference>
<comment type="caution">
    <text evidence="9">The sequence shown here is derived from an EMBL/GenBank/DDBJ whole genome shotgun (WGS) entry which is preliminary data.</text>
</comment>
<dbReference type="PANTHER" id="PTHR43240:SF20">
    <property type="entry name" value="MEDIUM_LONG-CHAIN ACYL-COA THIOESTERASE YIGI"/>
    <property type="match status" value="1"/>
</dbReference>
<dbReference type="Gene3D" id="3.10.129.10">
    <property type="entry name" value="Hotdog Thioesterase"/>
    <property type="match status" value="1"/>
</dbReference>
<comment type="catalytic activity">
    <reaction evidence="3">
        <text>a long-chain fatty acyl-CoA + H2O = a long-chain fatty acid + CoA + H(+)</text>
        <dbReference type="Rhea" id="RHEA:67680"/>
        <dbReference type="ChEBI" id="CHEBI:15377"/>
        <dbReference type="ChEBI" id="CHEBI:15378"/>
        <dbReference type="ChEBI" id="CHEBI:57287"/>
        <dbReference type="ChEBI" id="CHEBI:57560"/>
        <dbReference type="ChEBI" id="CHEBI:83139"/>
    </reaction>
</comment>